<protein>
    <recommendedName>
        <fullName evidence="3">Cytoskeletal protein CcmA (Bactofilin family)</fullName>
    </recommendedName>
</protein>
<evidence type="ECO:0000313" key="2">
    <source>
        <dbReference type="Proteomes" id="UP000586305"/>
    </source>
</evidence>
<dbReference type="AlphaFoldDB" id="A0A849VET3"/>
<evidence type="ECO:0008006" key="3">
    <source>
        <dbReference type="Google" id="ProtNLM"/>
    </source>
</evidence>
<comment type="caution">
    <text evidence="1">The sequence shown here is derived from an EMBL/GenBank/DDBJ whole genome shotgun (WGS) entry which is preliminary data.</text>
</comment>
<dbReference type="EMBL" id="JABBPG010000004">
    <property type="protein sequence ID" value="NOU51310.1"/>
    <property type="molecule type" value="Genomic_DNA"/>
</dbReference>
<evidence type="ECO:0000313" key="1">
    <source>
        <dbReference type="EMBL" id="NOU51310.1"/>
    </source>
</evidence>
<dbReference type="InterPro" id="IPR011004">
    <property type="entry name" value="Trimer_LpxA-like_sf"/>
</dbReference>
<keyword evidence="2" id="KW-1185">Reference proteome</keyword>
<sequence length="213" mass="22518">MESVIRSIFGSTHGTQKVAQGDTSGNICSVSGQVIVQDDATVESIVSISGSIRVGSNCKIGAIKSASGSVKINDSSHIGKIEIASGSLSIAQQCQVESIAVLSGSTKIDKNSQIKESLICSSGTLRLMPNVTVDGNIQTDSGNIIIEENASLGGDITFTEMPKPKLGFFRANYSKPKLIIASGSRLEGNIHLYRKVDVTLPPEISPNKIIRHY</sequence>
<name>A0A849VET3_9GAMM</name>
<proteinExistence type="predicted"/>
<accession>A0A849VET3</accession>
<gene>
    <name evidence="1" type="ORF">HG263_12305</name>
</gene>
<dbReference type="RefSeq" id="WP_171626370.1">
    <property type="nucleotide sequence ID" value="NZ_JABBPG010000004.1"/>
</dbReference>
<dbReference type="Gene3D" id="2.160.10.10">
    <property type="entry name" value="Hexapeptide repeat proteins"/>
    <property type="match status" value="1"/>
</dbReference>
<dbReference type="Proteomes" id="UP000586305">
    <property type="component" value="Unassembled WGS sequence"/>
</dbReference>
<reference evidence="1 2" key="1">
    <citation type="submission" date="2020-04" db="EMBL/GenBank/DDBJ databases">
        <title>Pseudoalteromonas caenipelagi sp. nov., isolated from a tidal flat.</title>
        <authorList>
            <person name="Park S."/>
            <person name="Yoon J.-H."/>
        </authorList>
    </citation>
    <scope>NUCLEOTIDE SEQUENCE [LARGE SCALE GENOMIC DNA]</scope>
    <source>
        <strain evidence="1 2">JBTF-M23</strain>
    </source>
</reference>
<organism evidence="1 2">
    <name type="scientific">Pseudoalteromonas caenipelagi</name>
    <dbReference type="NCBI Taxonomy" id="2726988"/>
    <lineage>
        <taxon>Bacteria</taxon>
        <taxon>Pseudomonadati</taxon>
        <taxon>Pseudomonadota</taxon>
        <taxon>Gammaproteobacteria</taxon>
        <taxon>Alteromonadales</taxon>
        <taxon>Pseudoalteromonadaceae</taxon>
        <taxon>Pseudoalteromonas</taxon>
    </lineage>
</organism>
<dbReference type="SUPFAM" id="SSF51161">
    <property type="entry name" value="Trimeric LpxA-like enzymes"/>
    <property type="match status" value="1"/>
</dbReference>